<dbReference type="Proteomes" id="UP001430374">
    <property type="component" value="Unassembled WGS sequence"/>
</dbReference>
<gene>
    <name evidence="1" type="ORF">H9Q08_00005</name>
</gene>
<keyword evidence="2" id="KW-1185">Reference proteome</keyword>
<comment type="caution">
    <text evidence="1">The sequence shown here is derived from an EMBL/GenBank/DDBJ whole genome shotgun (WGS) entry which is preliminary data.</text>
</comment>
<dbReference type="RefSeq" id="WP_235129584.1">
    <property type="nucleotide sequence ID" value="NZ_JACSGT010000001.1"/>
</dbReference>
<evidence type="ECO:0000313" key="2">
    <source>
        <dbReference type="Proteomes" id="UP001430374"/>
    </source>
</evidence>
<organism evidence="1 2">
    <name type="scientific">Chryseobacterium indicum</name>
    <dbReference type="NCBI Taxonomy" id="2766954"/>
    <lineage>
        <taxon>Bacteria</taxon>
        <taxon>Pseudomonadati</taxon>
        <taxon>Bacteroidota</taxon>
        <taxon>Flavobacteriia</taxon>
        <taxon>Flavobacteriales</taxon>
        <taxon>Weeksellaceae</taxon>
        <taxon>Chryseobacterium group</taxon>
        <taxon>Chryseobacterium</taxon>
    </lineage>
</organism>
<protein>
    <submittedName>
        <fullName evidence="1">Uncharacterized protein</fullName>
    </submittedName>
</protein>
<name>A0ABS9C185_9FLAO</name>
<reference evidence="1" key="1">
    <citation type="submission" date="2021-08" db="EMBL/GenBank/DDBJ databases">
        <title>Complete genome sequence of Chryseobacterium sp strain PS-8.</title>
        <authorList>
            <person name="Das S.K."/>
        </authorList>
    </citation>
    <scope>NUCLEOTIDE SEQUENCE</scope>
    <source>
        <strain evidence="1">PS-8</strain>
    </source>
</reference>
<evidence type="ECO:0000313" key="1">
    <source>
        <dbReference type="EMBL" id="MCF2217685.1"/>
    </source>
</evidence>
<sequence length="77" mass="9093">MKKLTLILLFCFFQNLVFGQYDKSKYVMANSFEEELRISEIPRDEFGKTFSDELDMKYDIILKVVTIDSRSLTKPTI</sequence>
<accession>A0ABS9C185</accession>
<proteinExistence type="predicted"/>
<dbReference type="EMBL" id="JACSGT010000001">
    <property type="protein sequence ID" value="MCF2217685.1"/>
    <property type="molecule type" value="Genomic_DNA"/>
</dbReference>